<accession>A0A450SNS4</accession>
<organism evidence="1">
    <name type="scientific">Candidatus Kentrum sp. DK</name>
    <dbReference type="NCBI Taxonomy" id="2126562"/>
    <lineage>
        <taxon>Bacteria</taxon>
        <taxon>Pseudomonadati</taxon>
        <taxon>Pseudomonadota</taxon>
        <taxon>Gammaproteobacteria</taxon>
        <taxon>Candidatus Kentrum</taxon>
    </lineage>
</organism>
<gene>
    <name evidence="1" type="ORF">BECKDK2373C_GA0170839_104914</name>
</gene>
<reference evidence="1" key="1">
    <citation type="submission" date="2019-02" db="EMBL/GenBank/DDBJ databases">
        <authorList>
            <person name="Gruber-Vodicka R. H."/>
            <person name="Seah K. B. B."/>
        </authorList>
    </citation>
    <scope>NUCLEOTIDE SEQUENCE</scope>
    <source>
        <strain evidence="1">BECK_DK161</strain>
    </source>
</reference>
<dbReference type="EMBL" id="CAADEY010000049">
    <property type="protein sequence ID" value="VFJ55551.1"/>
    <property type="molecule type" value="Genomic_DNA"/>
</dbReference>
<sequence>MEPCASSEIKPMRKPIPILLCGTLFLAGCASLSGNPERSVPTASELASLKPYFAPDVIAIYNAKATDAEKRAYRDEVVSARIRAIDLNHSEFIGAISEDSKKLNIGAESAILLLGAAGAVSTVSGTQAILSATSSTVSGVKTSLDKNAYYDSTLVALVSQMRAGRGEVLLGIHTGLALGVDRYPLMKALIDVESYYQAGTILGAVGEITKTAGEKKARADKAIADIVRGSYVKDTAGDRIRAFWKPDGKTIDKGNEGQLKAWMKKNGLGATSLTLFLRARHFSDARAKAIEEVPIP</sequence>
<proteinExistence type="predicted"/>
<evidence type="ECO:0000313" key="1">
    <source>
        <dbReference type="EMBL" id="VFJ55551.1"/>
    </source>
</evidence>
<name>A0A450SNS4_9GAMM</name>
<dbReference type="AlphaFoldDB" id="A0A450SNS4"/>
<protein>
    <submittedName>
        <fullName evidence="1">Uncharacterized protein</fullName>
    </submittedName>
</protein>